<name>A0A914VXE1_9BILA</name>
<dbReference type="Proteomes" id="UP000887566">
    <property type="component" value="Unplaced"/>
</dbReference>
<organism evidence="2 3">
    <name type="scientific">Plectus sambesii</name>
    <dbReference type="NCBI Taxonomy" id="2011161"/>
    <lineage>
        <taxon>Eukaryota</taxon>
        <taxon>Metazoa</taxon>
        <taxon>Ecdysozoa</taxon>
        <taxon>Nematoda</taxon>
        <taxon>Chromadorea</taxon>
        <taxon>Plectida</taxon>
        <taxon>Plectina</taxon>
        <taxon>Plectoidea</taxon>
        <taxon>Plectidae</taxon>
        <taxon>Plectus</taxon>
    </lineage>
</organism>
<evidence type="ECO:0000313" key="3">
    <source>
        <dbReference type="WBParaSite" id="PSAMB.scaffold2676size21879.g18735.t1"/>
    </source>
</evidence>
<feature type="chain" id="PRO_5038030853" evidence="1">
    <location>
        <begin position="25"/>
        <end position="114"/>
    </location>
</feature>
<dbReference type="AlphaFoldDB" id="A0A914VXE1"/>
<proteinExistence type="predicted"/>
<evidence type="ECO:0000256" key="1">
    <source>
        <dbReference type="SAM" id="SignalP"/>
    </source>
</evidence>
<protein>
    <submittedName>
        <fullName evidence="3">NTR domain-containing protein</fullName>
    </submittedName>
</protein>
<keyword evidence="2" id="KW-1185">Reference proteome</keyword>
<dbReference type="WBParaSite" id="PSAMB.scaffold2676size21879.g18735.t1">
    <property type="protein sequence ID" value="PSAMB.scaffold2676size21879.g18735.t1"/>
    <property type="gene ID" value="PSAMB.scaffold2676size21879.g18735"/>
</dbReference>
<sequence>MGRLICISLLLLALYSSIVQPANGCACKRQIIRDQVCRADFVGVVELLSQAHDASLNASRYKGNYVDTFRANFIIDDLSTTIWARQLICGHQRMNLDFDQSQTANRNNTYFLIA</sequence>
<keyword evidence="1" id="KW-0732">Signal</keyword>
<reference evidence="3" key="1">
    <citation type="submission" date="2022-11" db="UniProtKB">
        <authorList>
            <consortium name="WormBaseParasite"/>
        </authorList>
    </citation>
    <scope>IDENTIFICATION</scope>
</reference>
<feature type="signal peptide" evidence="1">
    <location>
        <begin position="1"/>
        <end position="24"/>
    </location>
</feature>
<accession>A0A914VXE1</accession>
<evidence type="ECO:0000313" key="2">
    <source>
        <dbReference type="Proteomes" id="UP000887566"/>
    </source>
</evidence>